<reference evidence="1" key="1">
    <citation type="submission" date="2021-05" db="EMBL/GenBank/DDBJ databases">
        <title>Comparative genomics of three Colletotrichum scovillei strains and genetic complementation revealed genes involved fungal growth and virulence on chili pepper.</title>
        <authorList>
            <person name="Hsieh D.-K."/>
            <person name="Chuang S.-C."/>
            <person name="Chen C.-Y."/>
            <person name="Chao Y.-T."/>
            <person name="Lu M.-Y.J."/>
            <person name="Lee M.-H."/>
            <person name="Shih M.-C."/>
        </authorList>
    </citation>
    <scope>NUCLEOTIDE SEQUENCE</scope>
    <source>
        <strain evidence="1">Coll-153</strain>
    </source>
</reference>
<evidence type="ECO:0000313" key="1">
    <source>
        <dbReference type="EMBL" id="KAG7045056.1"/>
    </source>
</evidence>
<dbReference type="Proteomes" id="UP000699042">
    <property type="component" value="Unassembled WGS sequence"/>
</dbReference>
<organism evidence="1 2">
    <name type="scientific">Colletotrichum scovillei</name>
    <dbReference type="NCBI Taxonomy" id="1209932"/>
    <lineage>
        <taxon>Eukaryota</taxon>
        <taxon>Fungi</taxon>
        <taxon>Dikarya</taxon>
        <taxon>Ascomycota</taxon>
        <taxon>Pezizomycotina</taxon>
        <taxon>Sordariomycetes</taxon>
        <taxon>Hypocreomycetidae</taxon>
        <taxon>Glomerellales</taxon>
        <taxon>Glomerellaceae</taxon>
        <taxon>Colletotrichum</taxon>
        <taxon>Colletotrichum acutatum species complex</taxon>
    </lineage>
</organism>
<keyword evidence="2" id="KW-1185">Reference proteome</keyword>
<proteinExistence type="predicted"/>
<comment type="caution">
    <text evidence="1">The sequence shown here is derived from an EMBL/GenBank/DDBJ whole genome shotgun (WGS) entry which is preliminary data.</text>
</comment>
<feature type="non-terminal residue" evidence="1">
    <location>
        <position position="108"/>
    </location>
</feature>
<sequence length="108" mass="12304">EEEDFNTKLIRGRGTYTPARILTLQVALPGPVTVTEHWSRVSRMQRDAKNPESWERLNGFSGVKGPLGRRLLVITHLQKKDKKDKRGSLPCGWSPGRWTQLLAENLRA</sequence>
<protein>
    <submittedName>
        <fullName evidence="1">Uncharacterized protein</fullName>
    </submittedName>
</protein>
<evidence type="ECO:0000313" key="2">
    <source>
        <dbReference type="Proteomes" id="UP000699042"/>
    </source>
</evidence>
<accession>A0A9P7U7I2</accession>
<gene>
    <name evidence="1" type="ORF">JMJ77_009144</name>
</gene>
<name>A0A9P7U7I2_9PEZI</name>
<dbReference type="AlphaFoldDB" id="A0A9P7U7I2"/>
<dbReference type="EMBL" id="JAESDN010000009">
    <property type="protein sequence ID" value="KAG7045056.1"/>
    <property type="molecule type" value="Genomic_DNA"/>
</dbReference>